<name>A0A166RPD5_9CLOT</name>
<feature type="transmembrane region" description="Helical" evidence="1">
    <location>
        <begin position="141"/>
        <end position="168"/>
    </location>
</feature>
<sequence length="268" mass="29666">MLQLKYEKKYNIEKSELTPKGMYAAIETLMDFIPLFLLITIVLLSDMVSGEYSPNTIKALITKPISRKKIIISKFIVSIALSTGTIIISAIIFIVEAGIHLGFSDCRLPFDVGAKYVLDKSLPLTSVTSQMKYVSGSRSIIPLWTAVISLILIAIVISAAIVSVILFISTICRNSLISSIASFTLIGGATIWYMLGFMGRYLVSAKYGTFVKFLPIPYMIDNMGTLNGDISIQLTSSINVFFAFMVCLGWICITTFLSIYSFEKKDFD</sequence>
<keyword evidence="1" id="KW-0472">Membrane</keyword>
<dbReference type="AlphaFoldDB" id="A0A166RPD5"/>
<gene>
    <name evidence="3" type="ORF">CLCOS_06140</name>
    <name evidence="2" type="ORF">WX73_01891</name>
</gene>
<evidence type="ECO:0000313" key="2">
    <source>
        <dbReference type="EMBL" id="OAA90980.1"/>
    </source>
</evidence>
<dbReference type="EMBL" id="LITQ01000028">
    <property type="protein sequence ID" value="OAA90980.1"/>
    <property type="molecule type" value="Genomic_DNA"/>
</dbReference>
<keyword evidence="1" id="KW-0812">Transmembrane</keyword>
<evidence type="ECO:0000313" key="3">
    <source>
        <dbReference type="EMBL" id="OBR97021.1"/>
    </source>
</evidence>
<dbReference type="Proteomes" id="UP000093694">
    <property type="component" value="Unassembled WGS sequence"/>
</dbReference>
<evidence type="ECO:0000256" key="1">
    <source>
        <dbReference type="SAM" id="Phobius"/>
    </source>
</evidence>
<feature type="transmembrane region" description="Helical" evidence="1">
    <location>
        <begin position="175"/>
        <end position="195"/>
    </location>
</feature>
<dbReference type="PANTHER" id="PTHR37305">
    <property type="entry name" value="INTEGRAL MEMBRANE PROTEIN-RELATED"/>
    <property type="match status" value="1"/>
</dbReference>
<dbReference type="Proteomes" id="UP000077384">
    <property type="component" value="Unassembled WGS sequence"/>
</dbReference>
<reference evidence="2 4" key="1">
    <citation type="journal article" date="2015" name="Biotechnol. Bioeng.">
        <title>Genome sequence and phenotypic characterization of Caulobacter segnis.</title>
        <authorList>
            <person name="Patel S."/>
            <person name="Fletcher B."/>
            <person name="Scott D.C."/>
            <person name="Ely B."/>
        </authorList>
    </citation>
    <scope>NUCLEOTIDE SEQUENCE [LARGE SCALE GENOMIC DNA]</scope>
    <source>
        <strain evidence="2 4">PS02</strain>
    </source>
</reference>
<dbReference type="GO" id="GO:0005886">
    <property type="term" value="C:plasma membrane"/>
    <property type="evidence" value="ECO:0007669"/>
    <property type="project" value="UniProtKB-SubCell"/>
</dbReference>
<feature type="transmembrane region" description="Helical" evidence="1">
    <location>
        <begin position="71"/>
        <end position="95"/>
    </location>
</feature>
<dbReference type="GO" id="GO:0140359">
    <property type="term" value="F:ABC-type transporter activity"/>
    <property type="evidence" value="ECO:0007669"/>
    <property type="project" value="InterPro"/>
</dbReference>
<dbReference type="PANTHER" id="PTHR37305:SF1">
    <property type="entry name" value="MEMBRANE PROTEIN"/>
    <property type="match status" value="1"/>
</dbReference>
<feature type="transmembrane region" description="Helical" evidence="1">
    <location>
        <begin position="32"/>
        <end position="50"/>
    </location>
</feature>
<evidence type="ECO:0000313" key="5">
    <source>
        <dbReference type="Proteomes" id="UP000093694"/>
    </source>
</evidence>
<reference evidence="3 5" key="2">
    <citation type="journal article" date="2016" name="Front. Microbiol.">
        <title>Industrial Acetogenic Biocatalysts: A Comparative Metabolic and Genomic Analysis.</title>
        <authorList>
            <person name="Bengelsdorf F."/>
            <person name="Poehlein A."/>
            <person name="Sonja S."/>
            <person name="Erz C."/>
            <person name="Hummel T."/>
            <person name="Hoffmeister S."/>
            <person name="Daniel R."/>
            <person name="Durre P."/>
        </authorList>
    </citation>
    <scope>NUCLEOTIDE SEQUENCE [LARGE SCALE GENOMIC DNA]</scope>
    <source>
        <strain evidence="3 5">PTA-10522</strain>
    </source>
</reference>
<accession>A0A166RPD5</accession>
<keyword evidence="1" id="KW-1133">Transmembrane helix</keyword>
<dbReference type="Pfam" id="PF12679">
    <property type="entry name" value="ABC2_membrane_2"/>
    <property type="match status" value="1"/>
</dbReference>
<dbReference type="PATRIC" id="fig|1705578.3.peg.2146"/>
<comment type="caution">
    <text evidence="2">The sequence shown here is derived from an EMBL/GenBank/DDBJ whole genome shotgun (WGS) entry which is preliminary data.</text>
</comment>
<evidence type="ECO:0000313" key="4">
    <source>
        <dbReference type="Proteomes" id="UP000077384"/>
    </source>
</evidence>
<organism evidence="2 4">
    <name type="scientific">Clostridium coskatii</name>
    <dbReference type="NCBI Taxonomy" id="1705578"/>
    <lineage>
        <taxon>Bacteria</taxon>
        <taxon>Bacillati</taxon>
        <taxon>Bacillota</taxon>
        <taxon>Clostridia</taxon>
        <taxon>Eubacteriales</taxon>
        <taxon>Clostridiaceae</taxon>
        <taxon>Clostridium</taxon>
    </lineage>
</organism>
<feature type="transmembrane region" description="Helical" evidence="1">
    <location>
        <begin position="240"/>
        <end position="262"/>
    </location>
</feature>
<dbReference type="EMBL" id="LROR01000029">
    <property type="protein sequence ID" value="OBR97021.1"/>
    <property type="molecule type" value="Genomic_DNA"/>
</dbReference>
<protein>
    <submittedName>
        <fullName evidence="2">ABC-2 family transporter protein</fullName>
    </submittedName>
</protein>
<keyword evidence="5" id="KW-1185">Reference proteome</keyword>
<proteinExistence type="predicted"/>